<dbReference type="Gene3D" id="2.60.120.330">
    <property type="entry name" value="B-lactam Antibiotic, Isopenicillin N Synthase, Chain"/>
    <property type="match status" value="1"/>
</dbReference>
<evidence type="ECO:0000256" key="2">
    <source>
        <dbReference type="ARBA" id="ARBA00022964"/>
    </source>
</evidence>
<dbReference type="PANTHER" id="PTHR46332:SF5">
    <property type="entry name" value="ASPARTATE BETA-HYDROXYLASE DOMAIN CONTAINING 2"/>
    <property type="match status" value="1"/>
</dbReference>
<dbReference type="InterPro" id="IPR007803">
    <property type="entry name" value="Asp/Arg/Pro-Hydrxlase"/>
</dbReference>
<evidence type="ECO:0000256" key="3">
    <source>
        <dbReference type="ARBA" id="ARBA00023002"/>
    </source>
</evidence>
<accession>A0ABX9RZR3</accession>
<feature type="domain" description="Aspartyl/asparaginy/proline hydroxylase" evidence="4">
    <location>
        <begin position="86"/>
        <end position="237"/>
    </location>
</feature>
<dbReference type="PANTHER" id="PTHR46332">
    <property type="entry name" value="ASPARTATE BETA-HYDROXYLASE DOMAIN-CONTAINING PROTEIN 2"/>
    <property type="match status" value="1"/>
</dbReference>
<dbReference type="SUPFAM" id="SSF51197">
    <property type="entry name" value="Clavaminate synthase-like"/>
    <property type="match status" value="1"/>
</dbReference>
<evidence type="ECO:0000259" key="4">
    <source>
        <dbReference type="Pfam" id="PF05118"/>
    </source>
</evidence>
<dbReference type="InterPro" id="IPR027443">
    <property type="entry name" value="IPNS-like_sf"/>
</dbReference>
<comment type="caution">
    <text evidence="5">The sequence shown here is derived from an EMBL/GenBank/DDBJ whole genome shotgun (WGS) entry which is preliminary data.</text>
</comment>
<dbReference type="Proteomes" id="UP000267341">
    <property type="component" value="Unassembled WGS sequence"/>
</dbReference>
<dbReference type="Pfam" id="PF05118">
    <property type="entry name" value="Asp_Arg_Hydrox"/>
    <property type="match status" value="1"/>
</dbReference>
<comment type="similarity">
    <text evidence="1">Belongs to the aspartyl/asparaginyl beta-hydroxylase family.</text>
</comment>
<keyword evidence="3" id="KW-0560">Oxidoreductase</keyword>
<keyword evidence="6" id="KW-1185">Reference proteome</keyword>
<sequence>MSMTPSYQPLKDELGEISRQASEKYGPGTTKRLDSFFSNLLGEDKIPSKHPTQKPRLLFYPGLNNGPWIDEGAFHQTRKISHLLAKNYQIIKAEFNSAVEHLSGYASQGLFKNLNENDWTSITLWSRGIFSDKAGYFPQTKQIIKEFENDLFPWRGEVTFMRLKAGAYLPEHYDWTNMQITGHFGINIPDECGLTVAGETRSWQEGETLFFDHSFLHNAFNRSNEDRDILLFNLLHPELDTAEVYGIKRLGAVLNRVAQKKQSS</sequence>
<evidence type="ECO:0000313" key="6">
    <source>
        <dbReference type="Proteomes" id="UP000267341"/>
    </source>
</evidence>
<reference evidence="5 6" key="1">
    <citation type="submission" date="2018-10" db="EMBL/GenBank/DDBJ databases">
        <title>Genomic Encyclopedia of Type Strains, Phase IV (KMG-IV): sequencing the most valuable type-strain genomes for metagenomic binning, comparative biology and taxonomic classification.</title>
        <authorList>
            <person name="Goeker M."/>
        </authorList>
    </citation>
    <scope>NUCLEOTIDE SEQUENCE [LARGE SCALE GENOMIC DNA]</scope>
    <source>
        <strain evidence="5 6">DSM 5079</strain>
    </source>
</reference>
<name>A0ABX9RZR3_9ENTR</name>
<dbReference type="EMBL" id="RBIZ01000004">
    <property type="protein sequence ID" value="RKR54650.1"/>
    <property type="molecule type" value="Genomic_DNA"/>
</dbReference>
<evidence type="ECO:0000256" key="1">
    <source>
        <dbReference type="ARBA" id="ARBA00007730"/>
    </source>
</evidence>
<proteinExistence type="inferred from homology"/>
<keyword evidence="2" id="KW-0223">Dioxygenase</keyword>
<dbReference type="InterPro" id="IPR051821">
    <property type="entry name" value="Asp/Asn_beta-hydroxylase"/>
</dbReference>
<evidence type="ECO:0000313" key="5">
    <source>
        <dbReference type="EMBL" id="RKR54650.1"/>
    </source>
</evidence>
<protein>
    <submittedName>
        <fullName evidence="5">Aspartyl/asparaginyl beta-hydroxylase</fullName>
    </submittedName>
</protein>
<organism evidence="5 6">
    <name type="scientific">Yokenella regensburgei</name>
    <dbReference type="NCBI Taxonomy" id="158877"/>
    <lineage>
        <taxon>Bacteria</taxon>
        <taxon>Pseudomonadati</taxon>
        <taxon>Pseudomonadota</taxon>
        <taxon>Gammaproteobacteria</taxon>
        <taxon>Enterobacterales</taxon>
        <taxon>Enterobacteriaceae</taxon>
        <taxon>Yokenella</taxon>
    </lineage>
</organism>
<gene>
    <name evidence="5" type="ORF">C7387_2817</name>
</gene>